<keyword evidence="8" id="KW-1185">Reference proteome</keyword>
<sequence length="602" mass="69853">MTAIAGHVNKEEETMMKLTEKEMLKRILNAYLRETGNHDPRDQQAVQTLSLPVHTETAMKIFLPHTKNTILGTLTYWSAGGHHAYGDTFFQETETGKKTLSFEQIVLFIMQEVSISEPDKTLRQQKQEELIRMIKNSLKNMRIYSQQTTTREGLATARFDFRYSEQSLYYGHPFHPTPKSSEGFTAEDLRKYAPEMGAAFPLHYFALSPELIIEGWVNKQEEETDPFIPEAIATQARQQLNTEYESYVLLPCHPWQAMYLLTQPLVKKLIEEKQLIDLGPLGKNVYPTSSVRTVWSPEHQCFYKLSLHIRVTNFIRENTREQLYRTLDAAKVVHCVKDRYNSENFTILLENGFRTVSIPYATHAENEQIMASFSAILREAPAECQEENTPYVIASLFEVPPKEKEPALFYAIRRQNEKRELPNLFEWLKQYLSISLQPILQLFAETGISLEAHVQNSMLRLKDGFPSKFYVRDLEGISVDREQAKKQNWVDTIISAASPVLYSNEQAWFRLKYYFFVNHLGHLVHTLARYSHQDEYLFWQTVREFLQSMKITTASPQLQSLIDDLLHSDTLPAKANLFSCFQKRGENPLYMDIPNPIFTCAL</sequence>
<dbReference type="GeneID" id="97142972"/>
<comment type="pathway">
    <text evidence="1">Siderophore biosynthesis.</text>
</comment>
<dbReference type="PANTHER" id="PTHR34384">
    <property type="entry name" value="L-2,3-DIAMINOPROPANOATE--CITRATE LIGASE"/>
    <property type="match status" value="1"/>
</dbReference>
<evidence type="ECO:0000256" key="1">
    <source>
        <dbReference type="ARBA" id="ARBA00004924"/>
    </source>
</evidence>
<dbReference type="InterPro" id="IPR037455">
    <property type="entry name" value="LucA/IucC-like"/>
</dbReference>
<proteinExistence type="inferred from homology"/>
<feature type="domain" description="Aerobactin siderophore biosynthesis IucA/IucC N-terminal" evidence="3">
    <location>
        <begin position="160"/>
        <end position="397"/>
    </location>
</feature>
<dbReference type="EMBL" id="FNDE01000051">
    <property type="protein sequence ID" value="SDH74958.1"/>
    <property type="molecule type" value="Genomic_DNA"/>
</dbReference>
<evidence type="ECO:0000313" key="6">
    <source>
        <dbReference type="EMBL" id="SDH74958.1"/>
    </source>
</evidence>
<dbReference type="Gene3D" id="1.10.510.40">
    <property type="match status" value="1"/>
</dbReference>
<dbReference type="Proteomes" id="UP000826616">
    <property type="component" value="Chromosome"/>
</dbReference>
<accession>A0A1G8EYI3</accession>
<dbReference type="EMBL" id="CP080764">
    <property type="protein sequence ID" value="QYY42417.1"/>
    <property type="molecule type" value="Genomic_DNA"/>
</dbReference>
<dbReference type="RefSeq" id="WP_057897586.1">
    <property type="nucleotide sequence ID" value="NZ_CP080764.1"/>
</dbReference>
<evidence type="ECO:0000313" key="5">
    <source>
        <dbReference type="EMBL" id="QYY42417.1"/>
    </source>
</evidence>
<dbReference type="Proteomes" id="UP000198956">
    <property type="component" value="Unassembled WGS sequence"/>
</dbReference>
<dbReference type="PANTHER" id="PTHR34384:SF5">
    <property type="entry name" value="L-2,3-DIAMINOPROPANOATE--CITRATE LIGASE"/>
    <property type="match status" value="1"/>
</dbReference>
<dbReference type="Pfam" id="PF04183">
    <property type="entry name" value="IucA_IucC"/>
    <property type="match status" value="1"/>
</dbReference>
<evidence type="ECO:0000313" key="7">
    <source>
        <dbReference type="Proteomes" id="UP000198956"/>
    </source>
</evidence>
<evidence type="ECO:0000259" key="4">
    <source>
        <dbReference type="Pfam" id="PF06276"/>
    </source>
</evidence>
<dbReference type="Pfam" id="PF06276">
    <property type="entry name" value="FhuF"/>
    <property type="match status" value="1"/>
</dbReference>
<dbReference type="InterPro" id="IPR007310">
    <property type="entry name" value="Aerobactin_biosyn_IucA/IucC_N"/>
</dbReference>
<dbReference type="OrthoDB" id="2989563at2"/>
<gene>
    <name evidence="5" type="ORF">K3F53_16445</name>
    <name evidence="6" type="ORF">SAMN04489735_10518</name>
</gene>
<dbReference type="AlphaFoldDB" id="A0A1G8EYI3"/>
<reference evidence="6 7" key="1">
    <citation type="submission" date="2016-10" db="EMBL/GenBank/DDBJ databases">
        <authorList>
            <person name="de Groot N.N."/>
        </authorList>
    </citation>
    <scope>NUCLEOTIDE SEQUENCE [LARGE SCALE GENOMIC DNA]</scope>
    <source>
        <strain evidence="6 7">L 420-91</strain>
    </source>
</reference>
<evidence type="ECO:0000259" key="3">
    <source>
        <dbReference type="Pfam" id="PF04183"/>
    </source>
</evidence>
<name>A0A1G8EYI3_ANETH</name>
<dbReference type="Gene3D" id="6.10.250.3370">
    <property type="match status" value="1"/>
</dbReference>
<reference evidence="5 8" key="2">
    <citation type="submission" date="2021-08" db="EMBL/GenBank/DDBJ databases">
        <title>Complete genome sequence of the strain Aneurinibacillus thermoaerophilus CCM 8960.</title>
        <authorList>
            <person name="Musilova J."/>
            <person name="Kourilova X."/>
            <person name="Pernicova I."/>
            <person name="Bezdicek M."/>
            <person name="Lengerova M."/>
            <person name="Obruca S."/>
            <person name="Sedlar K."/>
        </authorList>
    </citation>
    <scope>NUCLEOTIDE SEQUENCE [LARGE SCALE GENOMIC DNA]</scope>
    <source>
        <strain evidence="5 8">CCM 8960</strain>
    </source>
</reference>
<dbReference type="GO" id="GO:0016881">
    <property type="term" value="F:acid-amino acid ligase activity"/>
    <property type="evidence" value="ECO:0007669"/>
    <property type="project" value="UniProtKB-ARBA"/>
</dbReference>
<dbReference type="InterPro" id="IPR022770">
    <property type="entry name" value="IucA/IucC-like_C"/>
</dbReference>
<protein>
    <submittedName>
        <fullName evidence="5">IucA/IucC family siderophore biosynthesis protein</fullName>
    </submittedName>
    <submittedName>
        <fullName evidence="6">Siderophore synthetase component</fullName>
    </submittedName>
</protein>
<comment type="similarity">
    <text evidence="2">Belongs to the IucA/IucC family.</text>
</comment>
<feature type="domain" description="Aerobactin siderophore biosynthesis IucA/IucC-like C-terminal" evidence="4">
    <location>
        <begin position="426"/>
        <end position="587"/>
    </location>
</feature>
<organism evidence="6 7">
    <name type="scientific">Aneurinibacillus thermoaerophilus</name>
    <dbReference type="NCBI Taxonomy" id="143495"/>
    <lineage>
        <taxon>Bacteria</taxon>
        <taxon>Bacillati</taxon>
        <taxon>Bacillota</taxon>
        <taxon>Bacilli</taxon>
        <taxon>Bacillales</taxon>
        <taxon>Paenibacillaceae</taxon>
        <taxon>Aneurinibacillus group</taxon>
        <taxon>Aneurinibacillus</taxon>
    </lineage>
</organism>
<evidence type="ECO:0000313" key="8">
    <source>
        <dbReference type="Proteomes" id="UP000826616"/>
    </source>
</evidence>
<dbReference type="GO" id="GO:0019290">
    <property type="term" value="P:siderophore biosynthetic process"/>
    <property type="evidence" value="ECO:0007669"/>
    <property type="project" value="InterPro"/>
</dbReference>
<evidence type="ECO:0000256" key="2">
    <source>
        <dbReference type="ARBA" id="ARBA00007832"/>
    </source>
</evidence>